<reference evidence="4 5" key="1">
    <citation type="journal article" date="2007" name="Science">
        <title>Sea anemone genome reveals ancestral eumetazoan gene repertoire and genomic organization.</title>
        <authorList>
            <person name="Putnam N.H."/>
            <person name="Srivastava M."/>
            <person name="Hellsten U."/>
            <person name="Dirks B."/>
            <person name="Chapman J."/>
            <person name="Salamov A."/>
            <person name="Terry A."/>
            <person name="Shapiro H."/>
            <person name="Lindquist E."/>
            <person name="Kapitonov V.V."/>
            <person name="Jurka J."/>
            <person name="Genikhovich G."/>
            <person name="Grigoriev I.V."/>
            <person name="Lucas S.M."/>
            <person name="Steele R.E."/>
            <person name="Finnerty J.R."/>
            <person name="Technau U."/>
            <person name="Martindale M.Q."/>
            <person name="Rokhsar D.S."/>
        </authorList>
    </citation>
    <scope>NUCLEOTIDE SEQUENCE [LARGE SCALE GENOMIC DNA]</scope>
    <source>
        <strain evidence="5">CH2 X CH6</strain>
    </source>
</reference>
<dbReference type="InterPro" id="IPR036770">
    <property type="entry name" value="Ankyrin_rpt-contain_sf"/>
</dbReference>
<dbReference type="PROSITE" id="PS50088">
    <property type="entry name" value="ANK_REPEAT"/>
    <property type="match status" value="1"/>
</dbReference>
<name>A7T5M7_NEMVE</name>
<feature type="non-terminal residue" evidence="4">
    <location>
        <position position="82"/>
    </location>
</feature>
<feature type="non-terminal residue" evidence="4">
    <location>
        <position position="1"/>
    </location>
</feature>
<dbReference type="InterPro" id="IPR002110">
    <property type="entry name" value="Ankyrin_rpt"/>
</dbReference>
<accession>A7T5M7</accession>
<dbReference type="EMBL" id="DS471238">
    <property type="protein sequence ID" value="EDO28732.1"/>
    <property type="molecule type" value="Genomic_DNA"/>
</dbReference>
<dbReference type="PROSITE" id="PS50297">
    <property type="entry name" value="ANK_REP_REGION"/>
    <property type="match status" value="1"/>
</dbReference>
<dbReference type="HOGENOM" id="CLU_2565027_0_0_1"/>
<dbReference type="Proteomes" id="UP000001593">
    <property type="component" value="Unassembled WGS sequence"/>
</dbReference>
<dbReference type="Gene3D" id="1.25.40.20">
    <property type="entry name" value="Ankyrin repeat-containing domain"/>
    <property type="match status" value="1"/>
</dbReference>
<evidence type="ECO:0000256" key="1">
    <source>
        <dbReference type="ARBA" id="ARBA00022737"/>
    </source>
</evidence>
<dbReference type="InterPro" id="IPR050776">
    <property type="entry name" value="Ank_Repeat/CDKN_Inhibitor"/>
</dbReference>
<keyword evidence="2 3" id="KW-0040">ANK repeat</keyword>
<dbReference type="AlphaFoldDB" id="A7T5M7"/>
<evidence type="ECO:0000313" key="4">
    <source>
        <dbReference type="EMBL" id="EDO28732.1"/>
    </source>
</evidence>
<dbReference type="STRING" id="45351.A7T5M7"/>
<proteinExistence type="predicted"/>
<dbReference type="SUPFAM" id="SSF48403">
    <property type="entry name" value="Ankyrin repeat"/>
    <property type="match status" value="1"/>
</dbReference>
<organism evidence="4 5">
    <name type="scientific">Nematostella vectensis</name>
    <name type="common">Starlet sea anemone</name>
    <dbReference type="NCBI Taxonomy" id="45351"/>
    <lineage>
        <taxon>Eukaryota</taxon>
        <taxon>Metazoa</taxon>
        <taxon>Cnidaria</taxon>
        <taxon>Anthozoa</taxon>
        <taxon>Hexacorallia</taxon>
        <taxon>Actiniaria</taxon>
        <taxon>Edwardsiidae</taxon>
        <taxon>Nematostella</taxon>
    </lineage>
</organism>
<protein>
    <submittedName>
        <fullName evidence="4">Uncharacterized protein</fullName>
    </submittedName>
</protein>
<dbReference type="PANTHER" id="PTHR24201">
    <property type="entry name" value="ANK_REP_REGION DOMAIN-CONTAINING PROTEIN"/>
    <property type="match status" value="1"/>
</dbReference>
<evidence type="ECO:0000313" key="5">
    <source>
        <dbReference type="Proteomes" id="UP000001593"/>
    </source>
</evidence>
<dbReference type="InParanoid" id="A7T5M7"/>
<evidence type="ECO:0000256" key="3">
    <source>
        <dbReference type="PROSITE-ProRule" id="PRU00023"/>
    </source>
</evidence>
<keyword evidence="5" id="KW-1185">Reference proteome</keyword>
<feature type="repeat" description="ANK" evidence="3">
    <location>
        <begin position="30"/>
        <end position="62"/>
    </location>
</feature>
<sequence length="82" mass="9017">PIHAACINPNAKYLKQLLNSVPEYNIQDRAGFKPVHYAIKNGHSPVAAYLLRLGVNPDSSDTSGNTTVHYAAAYGWIHCLRL</sequence>
<evidence type="ECO:0000256" key="2">
    <source>
        <dbReference type="ARBA" id="ARBA00023043"/>
    </source>
</evidence>
<dbReference type="PhylomeDB" id="A7T5M7"/>
<keyword evidence="1" id="KW-0677">Repeat</keyword>
<gene>
    <name evidence="4" type="ORF">NEMVEDRAFT_v1g4093</name>
</gene>
<dbReference type="Pfam" id="PF13857">
    <property type="entry name" value="Ank_5"/>
    <property type="match status" value="1"/>
</dbReference>